<name>A0A5N1JE51_9BACT</name>
<keyword evidence="1" id="KW-0732">Signal</keyword>
<proteinExistence type="predicted"/>
<dbReference type="Proteomes" id="UP000326344">
    <property type="component" value="Unassembled WGS sequence"/>
</dbReference>
<dbReference type="RefSeq" id="WP_150879736.1">
    <property type="nucleotide sequence ID" value="NZ_VTWS01000005.1"/>
</dbReference>
<feature type="signal peptide" evidence="1">
    <location>
        <begin position="1"/>
        <end position="20"/>
    </location>
</feature>
<comment type="caution">
    <text evidence="2">The sequence shown here is derived from an EMBL/GenBank/DDBJ whole genome shotgun (WGS) entry which is preliminary data.</text>
</comment>
<dbReference type="EMBL" id="VTWS01000005">
    <property type="protein sequence ID" value="KAA9350004.1"/>
    <property type="molecule type" value="Genomic_DNA"/>
</dbReference>
<evidence type="ECO:0000313" key="2">
    <source>
        <dbReference type="EMBL" id="KAA9350004.1"/>
    </source>
</evidence>
<protein>
    <recommendedName>
        <fullName evidence="4">Outer membrane protein with beta-barrel domain</fullName>
    </recommendedName>
</protein>
<keyword evidence="3" id="KW-1185">Reference proteome</keyword>
<dbReference type="PROSITE" id="PS51257">
    <property type="entry name" value="PROKAR_LIPOPROTEIN"/>
    <property type="match status" value="1"/>
</dbReference>
<dbReference type="AlphaFoldDB" id="A0A5N1JE51"/>
<organism evidence="2 3">
    <name type="scientific">Larkinella humicola</name>
    <dbReference type="NCBI Taxonomy" id="2607654"/>
    <lineage>
        <taxon>Bacteria</taxon>
        <taxon>Pseudomonadati</taxon>
        <taxon>Bacteroidota</taxon>
        <taxon>Cytophagia</taxon>
        <taxon>Cytophagales</taxon>
        <taxon>Spirosomataceae</taxon>
        <taxon>Larkinella</taxon>
    </lineage>
</organism>
<evidence type="ECO:0000256" key="1">
    <source>
        <dbReference type="SAM" id="SignalP"/>
    </source>
</evidence>
<evidence type="ECO:0008006" key="4">
    <source>
        <dbReference type="Google" id="ProtNLM"/>
    </source>
</evidence>
<accession>A0A5N1JE51</accession>
<reference evidence="2 3" key="1">
    <citation type="submission" date="2019-09" db="EMBL/GenBank/DDBJ databases">
        <title>Genome Sequence of Larkinella sp MA1.</title>
        <authorList>
            <person name="Srinivasan S."/>
        </authorList>
    </citation>
    <scope>NUCLEOTIDE SEQUENCE [LARGE SCALE GENOMIC DNA]</scope>
    <source>
        <strain evidence="2 3">MA1</strain>
    </source>
</reference>
<evidence type="ECO:0000313" key="3">
    <source>
        <dbReference type="Proteomes" id="UP000326344"/>
    </source>
</evidence>
<sequence>MRIRQAFLLFVLLGFASGCASVARRYQITELNRVFRVRANQTFFTQDSHGKVTKKTLNYPAKAALYQEQDTLYAEFVSTTLRASDNDPTTIDQADSMKTLFVHYNPRVNFVEEKSPWFYYQLTTFDIDLFTIPFKYRFSTAGRPGQLSTSANVGVYAGIRFDLGRYRNIYYRRDQHSDIQSFSFGIGTVLSIDPVLVNGFNTAGRVTDEYEALGVNYGLATIFGYKRVTAGLVLGFENLADRNNRLWVYRQKPWLGLMVGININ</sequence>
<gene>
    <name evidence="2" type="ORF">F0P93_21460</name>
</gene>
<feature type="chain" id="PRO_5024888298" description="Outer membrane protein with beta-barrel domain" evidence="1">
    <location>
        <begin position="21"/>
        <end position="264"/>
    </location>
</feature>